<name>A0ACC3S5J5_9PEZI</name>
<evidence type="ECO:0000313" key="2">
    <source>
        <dbReference type="Proteomes" id="UP001320706"/>
    </source>
</evidence>
<dbReference type="EMBL" id="JAMKPW020000041">
    <property type="protein sequence ID" value="KAK8196686.1"/>
    <property type="molecule type" value="Genomic_DNA"/>
</dbReference>
<reference evidence="1" key="1">
    <citation type="submission" date="2024-02" db="EMBL/GenBank/DDBJ databases">
        <title>Metagenome Assembled Genome of Zalaria obscura JY119.</title>
        <authorList>
            <person name="Vighnesh L."/>
            <person name="Jagadeeshwari U."/>
            <person name="Venkata Ramana C."/>
            <person name="Sasikala C."/>
        </authorList>
    </citation>
    <scope>NUCLEOTIDE SEQUENCE</scope>
    <source>
        <strain evidence="1">JY119</strain>
    </source>
</reference>
<gene>
    <name evidence="1" type="ORF">M8818_006853</name>
</gene>
<accession>A0ACC3S5J5</accession>
<dbReference type="Proteomes" id="UP001320706">
    <property type="component" value="Unassembled WGS sequence"/>
</dbReference>
<organism evidence="1 2">
    <name type="scientific">Zalaria obscura</name>
    <dbReference type="NCBI Taxonomy" id="2024903"/>
    <lineage>
        <taxon>Eukaryota</taxon>
        <taxon>Fungi</taxon>
        <taxon>Dikarya</taxon>
        <taxon>Ascomycota</taxon>
        <taxon>Pezizomycotina</taxon>
        <taxon>Dothideomycetes</taxon>
        <taxon>Dothideomycetidae</taxon>
        <taxon>Dothideales</taxon>
        <taxon>Zalariaceae</taxon>
        <taxon>Zalaria</taxon>
    </lineage>
</organism>
<sequence>MAAEAGSIEATLEYVRRFQQAYIPVAPPLMNEKPVTRAGEEDPSEPALKRKFKVLSSLVVRPLQRASQVLSQVVFQPVGQVAKYSWRKARTLGVLLTPARKMARAVSKMAGKLFKPLRTNRKPSDSSLAKLNKQESVPKKEDRALLSAGRERKLCDDIGDCVLVNLVRSNKGVPAPLDLYRAWALQTSEVRREDYYGLFCDLYGCKPDQEYGKILVHVKDLSTLLRRRAIAYIALGARHDSMDANADKHTSGPVNANDRREQLRAFVDSVDGVAKEVIAAAQLGPGNADAEKSRIADNISELNASFCESFGLAKTDDWDVTNVERMSSKGSAHPELDAVTGPFLQRLQQFSRVIVYLQEMREETLLLSRPQKEVTAVKYLEREAKKRQAKWSAVSEV</sequence>
<proteinExistence type="predicted"/>
<keyword evidence="2" id="KW-1185">Reference proteome</keyword>
<evidence type="ECO:0000313" key="1">
    <source>
        <dbReference type="EMBL" id="KAK8196686.1"/>
    </source>
</evidence>
<protein>
    <submittedName>
        <fullName evidence="1">Uncharacterized protein</fullName>
    </submittedName>
</protein>
<comment type="caution">
    <text evidence="1">The sequence shown here is derived from an EMBL/GenBank/DDBJ whole genome shotgun (WGS) entry which is preliminary data.</text>
</comment>